<organism evidence="2 3">
    <name type="scientific">Actinoplanes sandaracinus</name>
    <dbReference type="NCBI Taxonomy" id="3045177"/>
    <lineage>
        <taxon>Bacteria</taxon>
        <taxon>Bacillati</taxon>
        <taxon>Actinomycetota</taxon>
        <taxon>Actinomycetes</taxon>
        <taxon>Micromonosporales</taxon>
        <taxon>Micromonosporaceae</taxon>
        <taxon>Actinoplanes</taxon>
    </lineage>
</organism>
<evidence type="ECO:0000256" key="1">
    <source>
        <dbReference type="SAM" id="Phobius"/>
    </source>
</evidence>
<feature type="transmembrane region" description="Helical" evidence="1">
    <location>
        <begin position="39"/>
        <end position="59"/>
    </location>
</feature>
<keyword evidence="1" id="KW-1133">Transmembrane helix</keyword>
<keyword evidence="3" id="KW-1185">Reference proteome</keyword>
<dbReference type="EMBL" id="JASCTH010000010">
    <property type="protein sequence ID" value="MDI6100195.1"/>
    <property type="molecule type" value="Genomic_DNA"/>
</dbReference>
<dbReference type="Proteomes" id="UP001241758">
    <property type="component" value="Unassembled WGS sequence"/>
</dbReference>
<evidence type="ECO:0000313" key="2">
    <source>
        <dbReference type="EMBL" id="MDI6100195.1"/>
    </source>
</evidence>
<evidence type="ECO:0000313" key="3">
    <source>
        <dbReference type="Proteomes" id="UP001241758"/>
    </source>
</evidence>
<comment type="caution">
    <text evidence="2">The sequence shown here is derived from an EMBL/GenBank/DDBJ whole genome shotgun (WGS) entry which is preliminary data.</text>
</comment>
<keyword evidence="1" id="KW-0812">Transmembrane</keyword>
<protein>
    <recommendedName>
        <fullName evidence="4">DUF2092 domain-containing protein</fullName>
    </recommendedName>
</protein>
<name>A0ABT6WKD6_9ACTN</name>
<gene>
    <name evidence="2" type="ORF">QLQ12_16445</name>
</gene>
<sequence length="336" mass="36218">MPTQEHLRTAMNEMARSTDALSPTVVLHAARRRQTHRRLLAAVVTAAAVTAVSIGVAVATPSRPPDGPAPADTGDAGQALRDSVAALRGGNYTFTRTGTSSIADIQRAAVHLPDSVLLQHASSFVMVRAGSDTYLRYLLNGGPELRAQYRQYYKENLKAADVRKIDEVYSHLDGEHWVRADEKKLTEAAAVDEQSGLDYMAQMPTTEQPDATGAGSLIAAVTSAERAGNVITGTLDATKPDPLLELMFSDPTYLYGVGAKSMPYRATLDDQGRLTEFTVTMPDHRMASQPADPVQPEPPLVIRISEYGRTEAQSPPAQISGELSSLAYELLARDTD</sequence>
<keyword evidence="1" id="KW-0472">Membrane</keyword>
<evidence type="ECO:0008006" key="4">
    <source>
        <dbReference type="Google" id="ProtNLM"/>
    </source>
</evidence>
<proteinExistence type="predicted"/>
<dbReference type="RefSeq" id="WP_282760842.1">
    <property type="nucleotide sequence ID" value="NZ_JASCTH010000010.1"/>
</dbReference>
<reference evidence="2 3" key="1">
    <citation type="submission" date="2023-05" db="EMBL/GenBank/DDBJ databases">
        <title>Actinoplanes sp. NEAU-A12 genome sequencing.</title>
        <authorList>
            <person name="Wang Z.-S."/>
        </authorList>
    </citation>
    <scope>NUCLEOTIDE SEQUENCE [LARGE SCALE GENOMIC DNA]</scope>
    <source>
        <strain evidence="2 3">NEAU-A12</strain>
    </source>
</reference>
<accession>A0ABT6WKD6</accession>